<evidence type="ECO:0000256" key="5">
    <source>
        <dbReference type="ARBA" id="ARBA00023136"/>
    </source>
</evidence>
<dbReference type="Pfam" id="PF07690">
    <property type="entry name" value="MFS_1"/>
    <property type="match status" value="1"/>
</dbReference>
<sequence length="477" mass="53375">MHPAILETKDAVSGKKAAVSIKEEELSNEAIQTEKDDDKSPDTADTLTPAEREARLQKAYRKVDLRLILWYGILFVMVRASSKNVTNVAIINLEQGTGIMHQLGDLTSQQWAWVLSAFSYPYLILDPVSTILMKRFTPRKWMSRILLSWVSTVRVRDTKNNLLMPCVRRDGFWPSILFHLSFWYPADRTSLRIAMLYTAGILAGILSGLLAFAIHYMNGVGGLAGWRWLFLLEGLPVLVAGVVTSLTLPDYPDTASFLSEEDRQLLLSEMPDTQPTANAKTWDWPEVKGLGRDPIFYLFILIWIGHAVGGYSVALVLPTVFYELKLESTNITQLLTLPPCALSMIIVLIIATQVRSKRVSPWAWAIIFEMLNCGCYIALMAVRNAIARYVIVCFALVCTGGVMPMLYPELIRTARGTTATGIVGPQIYQSRFGPGYRISFTVSLGLLAVTIAAMIASWRLIRRMDARKASEVEMEQL</sequence>
<comment type="caution">
    <text evidence="8">The sequence shown here is derived from an EMBL/GenBank/DDBJ whole genome shotgun (WGS) entry which is preliminary data.</text>
</comment>
<evidence type="ECO:0000313" key="8">
    <source>
        <dbReference type="EMBL" id="KAK0949550.1"/>
    </source>
</evidence>
<proteinExistence type="predicted"/>
<accession>A0AAN6H3D4</accession>
<comment type="subcellular location">
    <subcellularLocation>
        <location evidence="1">Membrane</location>
        <topology evidence="1">Multi-pass membrane protein</topology>
    </subcellularLocation>
</comment>
<evidence type="ECO:0000256" key="6">
    <source>
        <dbReference type="SAM" id="MobiDB-lite"/>
    </source>
</evidence>
<keyword evidence="2" id="KW-0813">Transport</keyword>
<feature type="transmembrane region" description="Helical" evidence="7">
    <location>
        <begin position="228"/>
        <end position="248"/>
    </location>
</feature>
<dbReference type="PANTHER" id="PTHR43791">
    <property type="entry name" value="PERMEASE-RELATED"/>
    <property type="match status" value="1"/>
</dbReference>
<organism evidence="8 9">
    <name type="scientific">Friedmanniomyces endolithicus</name>
    <dbReference type="NCBI Taxonomy" id="329885"/>
    <lineage>
        <taxon>Eukaryota</taxon>
        <taxon>Fungi</taxon>
        <taxon>Dikarya</taxon>
        <taxon>Ascomycota</taxon>
        <taxon>Pezizomycotina</taxon>
        <taxon>Dothideomycetes</taxon>
        <taxon>Dothideomycetidae</taxon>
        <taxon>Mycosphaerellales</taxon>
        <taxon>Teratosphaeriaceae</taxon>
        <taxon>Friedmanniomyces</taxon>
    </lineage>
</organism>
<name>A0AAN6H3D4_9PEZI</name>
<keyword evidence="5 7" id="KW-0472">Membrane</keyword>
<dbReference type="GO" id="GO:0016020">
    <property type="term" value="C:membrane"/>
    <property type="evidence" value="ECO:0007669"/>
    <property type="project" value="UniProtKB-SubCell"/>
</dbReference>
<evidence type="ECO:0000256" key="4">
    <source>
        <dbReference type="ARBA" id="ARBA00022989"/>
    </source>
</evidence>
<gene>
    <name evidence="8" type="ORF">LTR91_026361</name>
</gene>
<feature type="region of interest" description="Disordered" evidence="6">
    <location>
        <begin position="24"/>
        <end position="47"/>
    </location>
</feature>
<feature type="transmembrane region" description="Helical" evidence="7">
    <location>
        <begin position="438"/>
        <end position="461"/>
    </location>
</feature>
<feature type="transmembrane region" description="Helical" evidence="7">
    <location>
        <begin position="111"/>
        <end position="133"/>
    </location>
</feature>
<feature type="transmembrane region" description="Helical" evidence="7">
    <location>
        <begin position="334"/>
        <end position="356"/>
    </location>
</feature>
<reference evidence="8" key="1">
    <citation type="submission" date="2023-06" db="EMBL/GenBank/DDBJ databases">
        <title>Black Yeasts Isolated from many extreme environments.</title>
        <authorList>
            <person name="Coleine C."/>
            <person name="Stajich J.E."/>
            <person name="Selbmann L."/>
        </authorList>
    </citation>
    <scope>NUCLEOTIDE SEQUENCE</scope>
    <source>
        <strain evidence="8">CCFEE 5200</strain>
    </source>
</reference>
<dbReference type="Gene3D" id="1.20.1250.20">
    <property type="entry name" value="MFS general substrate transporter like domains"/>
    <property type="match status" value="2"/>
</dbReference>
<keyword evidence="4 7" id="KW-1133">Transmembrane helix</keyword>
<evidence type="ECO:0008006" key="10">
    <source>
        <dbReference type="Google" id="ProtNLM"/>
    </source>
</evidence>
<keyword evidence="3 7" id="KW-0812">Transmembrane</keyword>
<dbReference type="InterPro" id="IPR036259">
    <property type="entry name" value="MFS_trans_sf"/>
</dbReference>
<evidence type="ECO:0000256" key="1">
    <source>
        <dbReference type="ARBA" id="ARBA00004141"/>
    </source>
</evidence>
<evidence type="ECO:0000256" key="3">
    <source>
        <dbReference type="ARBA" id="ARBA00022692"/>
    </source>
</evidence>
<feature type="transmembrane region" description="Helical" evidence="7">
    <location>
        <begin position="362"/>
        <end position="382"/>
    </location>
</feature>
<dbReference type="GO" id="GO:0022857">
    <property type="term" value="F:transmembrane transporter activity"/>
    <property type="evidence" value="ECO:0007669"/>
    <property type="project" value="InterPro"/>
</dbReference>
<dbReference type="AlphaFoldDB" id="A0AAN6H3D4"/>
<feature type="transmembrane region" description="Helical" evidence="7">
    <location>
        <begin position="196"/>
        <end position="216"/>
    </location>
</feature>
<keyword evidence="9" id="KW-1185">Reference proteome</keyword>
<feature type="transmembrane region" description="Helical" evidence="7">
    <location>
        <begin position="295"/>
        <end position="322"/>
    </location>
</feature>
<protein>
    <recommendedName>
        <fullName evidence="10">Major facilitator superfamily (MFS) profile domain-containing protein</fullName>
    </recommendedName>
</protein>
<dbReference type="SUPFAM" id="SSF103473">
    <property type="entry name" value="MFS general substrate transporter"/>
    <property type="match status" value="1"/>
</dbReference>
<dbReference type="EMBL" id="JAUJLE010001101">
    <property type="protein sequence ID" value="KAK0949550.1"/>
    <property type="molecule type" value="Genomic_DNA"/>
</dbReference>
<dbReference type="InterPro" id="IPR011701">
    <property type="entry name" value="MFS"/>
</dbReference>
<feature type="compositionally biased region" description="Basic and acidic residues" evidence="6">
    <location>
        <begin position="32"/>
        <end position="42"/>
    </location>
</feature>
<dbReference type="PANTHER" id="PTHR43791:SF51">
    <property type="entry name" value="MAJOR FACILITATOR SUPERFAMILY (MFS) PROFILE DOMAIN-CONTAINING PROTEIN"/>
    <property type="match status" value="1"/>
</dbReference>
<evidence type="ECO:0000256" key="2">
    <source>
        <dbReference type="ARBA" id="ARBA00022448"/>
    </source>
</evidence>
<feature type="transmembrane region" description="Helical" evidence="7">
    <location>
        <begin position="389"/>
        <end position="407"/>
    </location>
</feature>
<evidence type="ECO:0000313" key="9">
    <source>
        <dbReference type="Proteomes" id="UP001175353"/>
    </source>
</evidence>
<dbReference type="Proteomes" id="UP001175353">
    <property type="component" value="Unassembled WGS sequence"/>
</dbReference>
<evidence type="ECO:0000256" key="7">
    <source>
        <dbReference type="SAM" id="Phobius"/>
    </source>
</evidence>